<dbReference type="RefSeq" id="WP_012714006.1">
    <property type="nucleotide sequence ID" value="NC_012589.1"/>
</dbReference>
<dbReference type="OrthoDB" id="373234at2157"/>
<evidence type="ECO:0000313" key="2">
    <source>
        <dbReference type="Proteomes" id="UP000001747"/>
    </source>
</evidence>
<name>C3MRG1_SACI2</name>
<dbReference type="EMBL" id="CP001399">
    <property type="protein sequence ID" value="ACP35974.1"/>
    <property type="molecule type" value="Genomic_DNA"/>
</dbReference>
<dbReference type="KEGG" id="sis:LS215_1979"/>
<proteinExistence type="predicted"/>
<gene>
    <name evidence="1" type="ordered locus">LS215_1979</name>
</gene>
<dbReference type="GeneID" id="7799626"/>
<sequence>MNVEEWVKAIKEDLEREDLPESYKKVLKEVLRLIESGDLDTAKEIAINLPPILE</sequence>
<organism evidence="1 2">
    <name type="scientific">Saccharolobus islandicus (strain L.S.2.15 / Lassen #1)</name>
    <name type="common">Sulfolobus islandicus</name>
    <dbReference type="NCBI Taxonomy" id="429572"/>
    <lineage>
        <taxon>Archaea</taxon>
        <taxon>Thermoproteota</taxon>
        <taxon>Thermoprotei</taxon>
        <taxon>Sulfolobales</taxon>
        <taxon>Sulfolobaceae</taxon>
        <taxon>Saccharolobus</taxon>
    </lineage>
</organism>
<dbReference type="Proteomes" id="UP000001747">
    <property type="component" value="Chromosome"/>
</dbReference>
<dbReference type="AlphaFoldDB" id="C3MRG1"/>
<accession>C3MRG1</accession>
<evidence type="ECO:0000313" key="1">
    <source>
        <dbReference type="EMBL" id="ACP35974.1"/>
    </source>
</evidence>
<dbReference type="HOGENOM" id="CLU_3039232_0_0_2"/>
<reference evidence="1 2" key="1">
    <citation type="journal article" date="2009" name="Proc. Natl. Acad. Sci. U.S.A.">
        <title>Biogeography of the Sulfolobus islandicus pan-genome.</title>
        <authorList>
            <person name="Reno M.L."/>
            <person name="Held N.L."/>
            <person name="Fields C.J."/>
            <person name="Burke P.V."/>
            <person name="Whitaker R.J."/>
        </authorList>
    </citation>
    <scope>NUCLEOTIDE SEQUENCE [LARGE SCALE GENOMIC DNA]</scope>
    <source>
        <strain evidence="2">L.S.2.15 / Lassen #1</strain>
    </source>
</reference>
<protein>
    <submittedName>
        <fullName evidence="1">Transcription factor</fullName>
    </submittedName>
</protein>